<dbReference type="AlphaFoldDB" id="A0A0G0A9B4"/>
<comment type="caution">
    <text evidence="1">The sequence shown here is derived from an EMBL/GenBank/DDBJ whole genome shotgun (WGS) entry which is preliminary data.</text>
</comment>
<proteinExistence type="predicted"/>
<dbReference type="EMBL" id="LBOZ01000002">
    <property type="protein sequence ID" value="KKP47906.1"/>
    <property type="molecule type" value="Genomic_DNA"/>
</dbReference>
<evidence type="ECO:0000313" key="1">
    <source>
        <dbReference type="EMBL" id="KKP47906.1"/>
    </source>
</evidence>
<sequence>MFTEITLLPQDSDFGEESTKERFSREEWTSKCSLCSRSGFNGSCTGITVSAYRGNRMSWKEFALQASTNDSSGYLHEMNFQCVRAGAEIK</sequence>
<evidence type="ECO:0000313" key="2">
    <source>
        <dbReference type="Proteomes" id="UP000033995"/>
    </source>
</evidence>
<name>A0A0G0A9B4_9BACT</name>
<protein>
    <submittedName>
        <fullName evidence="1">Uncharacterized protein</fullName>
    </submittedName>
</protein>
<reference evidence="1 2" key="1">
    <citation type="journal article" date="2015" name="Nature">
        <title>rRNA introns, odd ribosomes, and small enigmatic genomes across a large radiation of phyla.</title>
        <authorList>
            <person name="Brown C.T."/>
            <person name="Hug L.A."/>
            <person name="Thomas B.C."/>
            <person name="Sharon I."/>
            <person name="Castelle C.J."/>
            <person name="Singh A."/>
            <person name="Wilkins M.J."/>
            <person name="Williams K.H."/>
            <person name="Banfield J.F."/>
        </authorList>
    </citation>
    <scope>NUCLEOTIDE SEQUENCE [LARGE SCALE GENOMIC DNA]</scope>
</reference>
<dbReference type="Proteomes" id="UP000033995">
    <property type="component" value="Unassembled WGS sequence"/>
</dbReference>
<gene>
    <name evidence="1" type="ORF">UR38_C0002G0009</name>
</gene>
<accession>A0A0G0A9B4</accession>
<organism evidence="1 2">
    <name type="scientific">Candidatus Woesebacteria bacterium GW2011_GWA2_33_28</name>
    <dbReference type="NCBI Taxonomy" id="1618561"/>
    <lineage>
        <taxon>Bacteria</taxon>
        <taxon>Candidatus Woeseibacteriota</taxon>
    </lineage>
</organism>